<keyword evidence="2" id="KW-1185">Reference proteome</keyword>
<reference evidence="2" key="1">
    <citation type="journal article" date="2019" name="Int. J. Syst. Evol. Microbiol.">
        <title>The Global Catalogue of Microorganisms (GCM) 10K type strain sequencing project: providing services to taxonomists for standard genome sequencing and annotation.</title>
        <authorList>
            <consortium name="The Broad Institute Genomics Platform"/>
            <consortium name="The Broad Institute Genome Sequencing Center for Infectious Disease"/>
            <person name="Wu L."/>
            <person name="Ma J."/>
        </authorList>
    </citation>
    <scope>NUCLEOTIDE SEQUENCE [LARGE SCALE GENOMIC DNA]</scope>
    <source>
        <strain evidence="2">WLHS5</strain>
    </source>
</reference>
<protein>
    <submittedName>
        <fullName evidence="1">PmoA family protein</fullName>
    </submittedName>
</protein>
<dbReference type="InterPro" id="IPR029475">
    <property type="entry name" value="DUF6807"/>
</dbReference>
<gene>
    <name evidence="1" type="ORF">ACFQRI_19270</name>
</gene>
<accession>A0ABW2LQM9</accession>
<name>A0ABW2LQM9_9PSEU</name>
<evidence type="ECO:0000313" key="1">
    <source>
        <dbReference type="EMBL" id="MFC7343549.1"/>
    </source>
</evidence>
<dbReference type="Pfam" id="PF14100">
    <property type="entry name" value="DUF6807"/>
    <property type="match status" value="1"/>
</dbReference>
<evidence type="ECO:0000313" key="2">
    <source>
        <dbReference type="Proteomes" id="UP001596504"/>
    </source>
</evidence>
<sequence length="277" mass="30107">MGEPMMLRIDGFPVAEYPDGADLPASLGPRPHLHPVRTLGGRVVTDALPEDHRWHLGFSVALQDVDNWNFWGGRTYVRDRGYTELDDHGRIEHVSFPLIRDDGFAERLRWRSGAGEVLVDESRDVRARRVEAGWELALSSTLGNATEREIELGSPATNGRTGAGYGGLFWRLPPAVAPRVFTAAASGERAVHGSVAPWLAWTDRDFTLALTGIDEATRADPWFVRVDDYPGVGSQLAAVRPVALPAGGALTRGLRVLIADGALDAMRIAAWAGSPRS</sequence>
<dbReference type="EMBL" id="JBHTCJ010000010">
    <property type="protein sequence ID" value="MFC7343549.1"/>
    <property type="molecule type" value="Genomic_DNA"/>
</dbReference>
<dbReference type="RefSeq" id="WP_380670552.1">
    <property type="nucleotide sequence ID" value="NZ_JBHTCJ010000010.1"/>
</dbReference>
<comment type="caution">
    <text evidence="1">The sequence shown here is derived from an EMBL/GenBank/DDBJ whole genome shotgun (WGS) entry which is preliminary data.</text>
</comment>
<proteinExistence type="predicted"/>
<organism evidence="1 2">
    <name type="scientific">Saccharopolyspora griseoalba</name>
    <dbReference type="NCBI Taxonomy" id="1431848"/>
    <lineage>
        <taxon>Bacteria</taxon>
        <taxon>Bacillati</taxon>
        <taxon>Actinomycetota</taxon>
        <taxon>Actinomycetes</taxon>
        <taxon>Pseudonocardiales</taxon>
        <taxon>Pseudonocardiaceae</taxon>
        <taxon>Saccharopolyspora</taxon>
    </lineage>
</organism>
<dbReference type="Proteomes" id="UP001596504">
    <property type="component" value="Unassembled WGS sequence"/>
</dbReference>